<name>A0ABU8YBV0_9MICO</name>
<evidence type="ECO:0008006" key="3">
    <source>
        <dbReference type="Google" id="ProtNLM"/>
    </source>
</evidence>
<proteinExistence type="predicted"/>
<gene>
    <name evidence="1" type="ORF">WMN62_10280</name>
</gene>
<dbReference type="Proteomes" id="UP001370299">
    <property type="component" value="Unassembled WGS sequence"/>
</dbReference>
<protein>
    <recommendedName>
        <fullName evidence="3">Antitoxin Xre/MbcA/ParS-like toxin-binding domain-containing protein</fullName>
    </recommendedName>
</protein>
<evidence type="ECO:0000313" key="2">
    <source>
        <dbReference type="Proteomes" id="UP001370299"/>
    </source>
</evidence>
<reference evidence="1 2" key="1">
    <citation type="submission" date="2024-03" db="EMBL/GenBank/DDBJ databases">
        <title>Whole genomes of four grape xylem sap localized bacterial endophytes.</title>
        <authorList>
            <person name="Kumar G."/>
            <person name="Savka M.A."/>
        </authorList>
    </citation>
    <scope>NUCLEOTIDE SEQUENCE [LARGE SCALE GENOMIC DNA]</scope>
    <source>
        <strain evidence="1 2">RIT_GXS8</strain>
    </source>
</reference>
<comment type="caution">
    <text evidence="1">The sequence shown here is derived from an EMBL/GenBank/DDBJ whole genome shotgun (WGS) entry which is preliminary data.</text>
</comment>
<accession>A0ABU8YBV0</accession>
<evidence type="ECO:0000313" key="1">
    <source>
        <dbReference type="EMBL" id="MEK0171857.1"/>
    </source>
</evidence>
<dbReference type="EMBL" id="JBBLYY010000050">
    <property type="protein sequence ID" value="MEK0171857.1"/>
    <property type="molecule type" value="Genomic_DNA"/>
</dbReference>
<keyword evidence="2" id="KW-1185">Reference proteome</keyword>
<dbReference type="RefSeq" id="WP_340197455.1">
    <property type="nucleotide sequence ID" value="NZ_JBBKAP010000067.1"/>
</dbReference>
<organism evidence="1 2">
    <name type="scientific">Curtobacterium citreum</name>
    <dbReference type="NCBI Taxonomy" id="2036"/>
    <lineage>
        <taxon>Bacteria</taxon>
        <taxon>Bacillati</taxon>
        <taxon>Actinomycetota</taxon>
        <taxon>Actinomycetes</taxon>
        <taxon>Micrococcales</taxon>
        <taxon>Microbacteriaceae</taxon>
        <taxon>Curtobacterium</taxon>
    </lineage>
</organism>
<sequence>MAALLRHVDLIDLAEVERVNGSMDAVAERMLASIPGADVLDDRVGPFYDTAGLRKWFRMSRQTLDAQAKVGDVLCVMSADGFRLYPSFQFDARGILLPRLRDVLAGLDPERVDPWGDAVWLNARADELGGLTPAQALRTERADEAVRLATLAGAFRLG</sequence>